<dbReference type="InterPro" id="IPR004692">
    <property type="entry name" value="SecG"/>
</dbReference>
<accession>A0A2G9Z0V8</accession>
<keyword evidence="9" id="KW-1003">Cell membrane</keyword>
<evidence type="ECO:0000256" key="7">
    <source>
        <dbReference type="ARBA" id="ARBA00023010"/>
    </source>
</evidence>
<evidence type="ECO:0000256" key="5">
    <source>
        <dbReference type="ARBA" id="ARBA00022927"/>
    </source>
</evidence>
<dbReference type="GO" id="GO:0005886">
    <property type="term" value="C:plasma membrane"/>
    <property type="evidence" value="ECO:0007669"/>
    <property type="project" value="UniProtKB-SubCell"/>
</dbReference>
<dbReference type="AlphaFoldDB" id="A0A2G9Z0V8"/>
<gene>
    <name evidence="10" type="primary">secG</name>
    <name evidence="10" type="ORF">COX34_00410</name>
</gene>
<evidence type="ECO:0000256" key="3">
    <source>
        <dbReference type="ARBA" id="ARBA00022448"/>
    </source>
</evidence>
<proteinExistence type="inferred from homology"/>
<dbReference type="Proteomes" id="UP000228681">
    <property type="component" value="Unassembled WGS sequence"/>
</dbReference>
<comment type="subcellular location">
    <subcellularLocation>
        <location evidence="9">Cell membrane</location>
        <topology evidence="9">Multi-pass membrane protein</topology>
    </subcellularLocation>
    <subcellularLocation>
        <location evidence="1">Membrane</location>
        <topology evidence="1">Multi-pass membrane protein</topology>
    </subcellularLocation>
</comment>
<comment type="function">
    <text evidence="9">Involved in protein export. Participates in an early event of protein translocation.</text>
</comment>
<sequence>MEKFLSIIQVIIAILLMIAVLLQQRGAGLGSAFGGEGGFYATRRGFQKKLFVATIILGVLFITLAFFNLIF</sequence>
<keyword evidence="8 9" id="KW-0472">Membrane</keyword>
<keyword evidence="4 9" id="KW-0812">Transmembrane</keyword>
<comment type="caution">
    <text evidence="9">Lacks conserved residue(s) required for the propagation of feature annotation.</text>
</comment>
<dbReference type="EMBL" id="PCRS01000006">
    <property type="protein sequence ID" value="PIP25136.1"/>
    <property type="molecule type" value="Genomic_DNA"/>
</dbReference>
<dbReference type="NCBIfam" id="TIGR00810">
    <property type="entry name" value="secG"/>
    <property type="match status" value="1"/>
</dbReference>
<name>A0A2G9Z0V8_9BACT</name>
<comment type="caution">
    <text evidence="10">The sequence shown here is derived from an EMBL/GenBank/DDBJ whole genome shotgun (WGS) entry which is preliminary data.</text>
</comment>
<protein>
    <recommendedName>
        <fullName evidence="9">Protein-export membrane protein SecG</fullName>
    </recommendedName>
</protein>
<evidence type="ECO:0000313" key="10">
    <source>
        <dbReference type="EMBL" id="PIP25136.1"/>
    </source>
</evidence>
<evidence type="ECO:0000256" key="4">
    <source>
        <dbReference type="ARBA" id="ARBA00022692"/>
    </source>
</evidence>
<dbReference type="Pfam" id="PF03840">
    <property type="entry name" value="SecG"/>
    <property type="match status" value="1"/>
</dbReference>
<evidence type="ECO:0000256" key="1">
    <source>
        <dbReference type="ARBA" id="ARBA00004141"/>
    </source>
</evidence>
<evidence type="ECO:0000256" key="9">
    <source>
        <dbReference type="RuleBase" id="RU365087"/>
    </source>
</evidence>
<keyword evidence="3 9" id="KW-0813">Transport</keyword>
<comment type="similarity">
    <text evidence="2 9">Belongs to the SecG family.</text>
</comment>
<evidence type="ECO:0000313" key="11">
    <source>
        <dbReference type="Proteomes" id="UP000228681"/>
    </source>
</evidence>
<keyword evidence="6 9" id="KW-1133">Transmembrane helix</keyword>
<dbReference type="GO" id="GO:0009306">
    <property type="term" value="P:protein secretion"/>
    <property type="evidence" value="ECO:0007669"/>
    <property type="project" value="UniProtKB-UniRule"/>
</dbReference>
<organism evidence="10 11">
    <name type="scientific">Candidatus Nealsonbacteria bacterium CG23_combo_of_CG06-09_8_20_14_all_36_12</name>
    <dbReference type="NCBI Taxonomy" id="1974718"/>
    <lineage>
        <taxon>Bacteria</taxon>
        <taxon>Candidatus Nealsoniibacteriota</taxon>
    </lineage>
</organism>
<reference evidence="10 11" key="1">
    <citation type="submission" date="2017-09" db="EMBL/GenBank/DDBJ databases">
        <title>Depth-based differentiation of microbial function through sediment-hosted aquifers and enrichment of novel symbionts in the deep terrestrial subsurface.</title>
        <authorList>
            <person name="Probst A.J."/>
            <person name="Ladd B."/>
            <person name="Jarett J.K."/>
            <person name="Geller-Mcgrath D.E."/>
            <person name="Sieber C.M."/>
            <person name="Emerson J.B."/>
            <person name="Anantharaman K."/>
            <person name="Thomas B.C."/>
            <person name="Malmstrom R."/>
            <person name="Stieglmeier M."/>
            <person name="Klingl A."/>
            <person name="Woyke T."/>
            <person name="Ryan C.M."/>
            <person name="Banfield J.F."/>
        </authorList>
    </citation>
    <scope>NUCLEOTIDE SEQUENCE [LARGE SCALE GENOMIC DNA]</scope>
    <source>
        <strain evidence="10">CG23_combo_of_CG06-09_8_20_14_all_36_12</strain>
    </source>
</reference>
<keyword evidence="5 9" id="KW-0653">Protein transport</keyword>
<feature type="transmembrane region" description="Helical" evidence="9">
    <location>
        <begin position="50"/>
        <end position="70"/>
    </location>
</feature>
<evidence type="ECO:0000256" key="2">
    <source>
        <dbReference type="ARBA" id="ARBA00008445"/>
    </source>
</evidence>
<keyword evidence="7 9" id="KW-0811">Translocation</keyword>
<dbReference type="GO" id="GO:0015450">
    <property type="term" value="F:protein-transporting ATPase activity"/>
    <property type="evidence" value="ECO:0007669"/>
    <property type="project" value="UniProtKB-UniRule"/>
</dbReference>
<evidence type="ECO:0000256" key="6">
    <source>
        <dbReference type="ARBA" id="ARBA00022989"/>
    </source>
</evidence>
<evidence type="ECO:0000256" key="8">
    <source>
        <dbReference type="ARBA" id="ARBA00023136"/>
    </source>
</evidence>